<sequence>MYNIAICDDEEKSIKETMSLLSSYKNDNSGIDWEIDVFKSSLDLLDAMEKKAYDVYVLDIYIDEINGIELAKMIRKKDENGAIIFATSSDGFYKEAFHLNAIHYLEKPILKSEFYDAIKRIFESNEMHYLVIKESGMMVKIPVDDIMYITSEDHYKRITEKNGTHLIRTTMQAIVDELNEEYFYVPNGKMIINLKYILKISKKEIVMEDDKVFPMPRGAYRIVGEKFVKYSM</sequence>
<keyword evidence="6" id="KW-1185">Reference proteome</keyword>
<organism evidence="5 6">
    <name type="scientific">Lachnobacterium bovis DSM 14045</name>
    <dbReference type="NCBI Taxonomy" id="1122142"/>
    <lineage>
        <taxon>Bacteria</taxon>
        <taxon>Bacillati</taxon>
        <taxon>Bacillota</taxon>
        <taxon>Clostridia</taxon>
        <taxon>Lachnospirales</taxon>
        <taxon>Lachnospiraceae</taxon>
        <taxon>Lachnobacterium</taxon>
    </lineage>
</organism>
<dbReference type="InterPro" id="IPR011006">
    <property type="entry name" value="CheY-like_superfamily"/>
</dbReference>
<dbReference type="InterPro" id="IPR046947">
    <property type="entry name" value="LytR-like"/>
</dbReference>
<evidence type="ECO:0000313" key="6">
    <source>
        <dbReference type="Proteomes" id="UP000183918"/>
    </source>
</evidence>
<feature type="domain" description="Response regulatory" evidence="4">
    <location>
        <begin position="3"/>
        <end position="122"/>
    </location>
</feature>
<dbReference type="PANTHER" id="PTHR37299:SF1">
    <property type="entry name" value="STAGE 0 SPORULATION PROTEIN A HOMOLOG"/>
    <property type="match status" value="1"/>
</dbReference>
<evidence type="ECO:0000259" key="4">
    <source>
        <dbReference type="PROSITE" id="PS50110"/>
    </source>
</evidence>
<dbReference type="SMART" id="SM00448">
    <property type="entry name" value="REC"/>
    <property type="match status" value="1"/>
</dbReference>
<dbReference type="EMBL" id="FNPG01000024">
    <property type="protein sequence ID" value="SDY61182.1"/>
    <property type="molecule type" value="Genomic_DNA"/>
</dbReference>
<dbReference type="InterPro" id="IPR007492">
    <property type="entry name" value="LytTR_DNA-bd_dom"/>
</dbReference>
<evidence type="ECO:0000313" key="5">
    <source>
        <dbReference type="EMBL" id="SDY61182.1"/>
    </source>
</evidence>
<dbReference type="Gene3D" id="2.40.50.1020">
    <property type="entry name" value="LytTr DNA-binding domain"/>
    <property type="match status" value="1"/>
</dbReference>
<dbReference type="InterPro" id="IPR001789">
    <property type="entry name" value="Sig_transdc_resp-reg_receiver"/>
</dbReference>
<comment type="function">
    <text evidence="2">May play the central regulatory role in sporulation. It may be an element of the effector pathway responsible for the activation of sporulation genes in response to nutritional stress. Spo0A may act in concert with spo0H (a sigma factor) to control the expression of some genes that are critical to the sporulation process.</text>
</comment>
<gene>
    <name evidence="5" type="ORF">SAMN02910414_01956</name>
</gene>
<protein>
    <recommendedName>
        <fullName evidence="1">Stage 0 sporulation protein A homolog</fullName>
    </recommendedName>
</protein>
<dbReference type="RefSeq" id="WP_074718497.1">
    <property type="nucleotide sequence ID" value="NZ_FNPG01000024.1"/>
</dbReference>
<dbReference type="Pfam" id="PF00072">
    <property type="entry name" value="Response_reg"/>
    <property type="match status" value="1"/>
</dbReference>
<dbReference type="GO" id="GO:0000156">
    <property type="term" value="F:phosphorelay response regulator activity"/>
    <property type="evidence" value="ECO:0007669"/>
    <property type="project" value="InterPro"/>
</dbReference>
<dbReference type="Proteomes" id="UP000183918">
    <property type="component" value="Unassembled WGS sequence"/>
</dbReference>
<dbReference type="Pfam" id="PF04397">
    <property type="entry name" value="LytTR"/>
    <property type="match status" value="1"/>
</dbReference>
<name>A0A1H3L9T1_9FIRM</name>
<feature type="modified residue" description="4-aspartylphosphate" evidence="3">
    <location>
        <position position="59"/>
    </location>
</feature>
<dbReference type="AlphaFoldDB" id="A0A1H3L9T1"/>
<dbReference type="OrthoDB" id="9812232at2"/>
<proteinExistence type="predicted"/>
<accession>A0A1H3L9T1</accession>
<evidence type="ECO:0000256" key="2">
    <source>
        <dbReference type="ARBA" id="ARBA00024867"/>
    </source>
</evidence>
<dbReference type="SUPFAM" id="SSF52172">
    <property type="entry name" value="CheY-like"/>
    <property type="match status" value="1"/>
</dbReference>
<dbReference type="GO" id="GO:0003677">
    <property type="term" value="F:DNA binding"/>
    <property type="evidence" value="ECO:0007669"/>
    <property type="project" value="InterPro"/>
</dbReference>
<dbReference type="Gene3D" id="3.40.50.2300">
    <property type="match status" value="1"/>
</dbReference>
<reference evidence="5 6" key="1">
    <citation type="submission" date="2016-10" db="EMBL/GenBank/DDBJ databases">
        <authorList>
            <person name="de Groot N.N."/>
        </authorList>
    </citation>
    <scope>NUCLEOTIDE SEQUENCE [LARGE SCALE GENOMIC DNA]</scope>
    <source>
        <strain evidence="5 6">DSM 14045</strain>
    </source>
</reference>
<evidence type="ECO:0000256" key="1">
    <source>
        <dbReference type="ARBA" id="ARBA00018672"/>
    </source>
</evidence>
<keyword evidence="3" id="KW-0597">Phosphoprotein</keyword>
<dbReference type="STRING" id="1122142.SAMN02910414_01956"/>
<dbReference type="PANTHER" id="PTHR37299">
    <property type="entry name" value="TRANSCRIPTIONAL REGULATOR-RELATED"/>
    <property type="match status" value="1"/>
</dbReference>
<dbReference type="SMART" id="SM00850">
    <property type="entry name" value="LytTR"/>
    <property type="match status" value="1"/>
</dbReference>
<evidence type="ECO:0000256" key="3">
    <source>
        <dbReference type="PROSITE-ProRule" id="PRU00169"/>
    </source>
</evidence>
<dbReference type="PROSITE" id="PS50110">
    <property type="entry name" value="RESPONSE_REGULATORY"/>
    <property type="match status" value="1"/>
</dbReference>